<reference evidence="2" key="1">
    <citation type="submission" date="2020-10" db="EMBL/GenBank/DDBJ databases">
        <authorList>
            <person name="Gilroy R."/>
        </authorList>
    </citation>
    <scope>NUCLEOTIDE SEQUENCE</scope>
    <source>
        <strain evidence="2">4509</strain>
    </source>
</reference>
<proteinExistence type="predicted"/>
<evidence type="ECO:0000313" key="3">
    <source>
        <dbReference type="Proteomes" id="UP000824082"/>
    </source>
</evidence>
<keyword evidence="1" id="KW-0812">Transmembrane</keyword>
<name>A0A9D1IRZ8_9FIRM</name>
<evidence type="ECO:0000313" key="2">
    <source>
        <dbReference type="EMBL" id="HIU41631.1"/>
    </source>
</evidence>
<dbReference type="EMBL" id="DVMX01000070">
    <property type="protein sequence ID" value="HIU41631.1"/>
    <property type="molecule type" value="Genomic_DNA"/>
</dbReference>
<organism evidence="2 3">
    <name type="scientific">Candidatus Egerieicola faecale</name>
    <dbReference type="NCBI Taxonomy" id="2840774"/>
    <lineage>
        <taxon>Bacteria</taxon>
        <taxon>Bacillati</taxon>
        <taxon>Bacillota</taxon>
        <taxon>Clostridia</taxon>
        <taxon>Eubacteriales</taxon>
        <taxon>Oscillospiraceae</taxon>
        <taxon>Oscillospiraceae incertae sedis</taxon>
        <taxon>Candidatus Egerieicola</taxon>
    </lineage>
</organism>
<accession>A0A9D1IRZ8</accession>
<feature type="transmembrane region" description="Helical" evidence="1">
    <location>
        <begin position="18"/>
        <end position="36"/>
    </location>
</feature>
<evidence type="ECO:0000256" key="1">
    <source>
        <dbReference type="SAM" id="Phobius"/>
    </source>
</evidence>
<dbReference type="Proteomes" id="UP000824082">
    <property type="component" value="Unassembled WGS sequence"/>
</dbReference>
<reference evidence="2" key="2">
    <citation type="journal article" date="2021" name="PeerJ">
        <title>Extensive microbial diversity within the chicken gut microbiome revealed by metagenomics and culture.</title>
        <authorList>
            <person name="Gilroy R."/>
            <person name="Ravi A."/>
            <person name="Getino M."/>
            <person name="Pursley I."/>
            <person name="Horton D.L."/>
            <person name="Alikhan N.F."/>
            <person name="Baker D."/>
            <person name="Gharbi K."/>
            <person name="Hall N."/>
            <person name="Watson M."/>
            <person name="Adriaenssens E.M."/>
            <person name="Foster-Nyarko E."/>
            <person name="Jarju S."/>
            <person name="Secka A."/>
            <person name="Antonio M."/>
            <person name="Oren A."/>
            <person name="Chaudhuri R.R."/>
            <person name="La Ragione R."/>
            <person name="Hildebrand F."/>
            <person name="Pallen M.J."/>
        </authorList>
    </citation>
    <scope>NUCLEOTIDE SEQUENCE</scope>
    <source>
        <strain evidence="2">4509</strain>
    </source>
</reference>
<keyword evidence="1" id="KW-1133">Transmembrane helix</keyword>
<protein>
    <submittedName>
        <fullName evidence="2">Uncharacterized protein</fullName>
    </submittedName>
</protein>
<dbReference type="AlphaFoldDB" id="A0A9D1IRZ8"/>
<feature type="transmembrane region" description="Helical" evidence="1">
    <location>
        <begin position="168"/>
        <end position="192"/>
    </location>
</feature>
<feature type="transmembrane region" description="Helical" evidence="1">
    <location>
        <begin position="204"/>
        <end position="228"/>
    </location>
</feature>
<feature type="transmembrane region" description="Helical" evidence="1">
    <location>
        <begin position="95"/>
        <end position="117"/>
    </location>
</feature>
<feature type="transmembrane region" description="Helical" evidence="1">
    <location>
        <begin position="359"/>
        <end position="376"/>
    </location>
</feature>
<gene>
    <name evidence="2" type="ORF">IAD19_03670</name>
</gene>
<feature type="transmembrane region" description="Helical" evidence="1">
    <location>
        <begin position="261"/>
        <end position="280"/>
    </location>
</feature>
<feature type="transmembrane region" description="Helical" evidence="1">
    <location>
        <begin position="334"/>
        <end position="353"/>
    </location>
</feature>
<comment type="caution">
    <text evidence="2">The sequence shown here is derived from an EMBL/GenBank/DDBJ whole genome shotgun (WGS) entry which is preliminary data.</text>
</comment>
<keyword evidence="1" id="KW-0472">Membrane</keyword>
<feature type="transmembrane region" description="Helical" evidence="1">
    <location>
        <begin position="129"/>
        <end position="162"/>
    </location>
</feature>
<sequence length="408" mass="46786">MALLWEHRIWQKLARRPALWLIIACTLLGLGCRLSMLDHCSADADLFLLPWFEEIRQGGGFAALKEQVGDYNIPYQTIICLLTYLPGEPLHLFKMVSYLFDVGLALSCGGFAVALLGRRSSLLFAGVYGAVLLFPTTILNSAVFAQCDSIYACFAVLGLWMLYRRQWIFAYLFFGLSFAFKLQVVLLFPFLLYHYFSTRKYTILHFLLIPGVLYFLSLPALCLGRSWLEPITIYFSQTDTYQQMWMNFPSFWSLVGNNYDLKRIAILLTFSVLLFGFCLLLKRRIFLLRPSLFLKAAAWVVWSCLLFLPSMHERYGYLLDLLLFLVMLTDRSCWVFPAVTLTISTITYGWFLFGNSGLTVQFLTLLYLGAYLWFSYRLISGKSGKPVLCRLNPVSRPTDQPDSASLAK</sequence>